<comment type="catalytic activity">
    <reaction evidence="14">
        <text>a (3E)-enoyl-CoA = a 4-saturated (2E)-enoyl-CoA</text>
        <dbReference type="Rhea" id="RHEA:45228"/>
        <dbReference type="ChEBI" id="CHEBI:58521"/>
        <dbReference type="ChEBI" id="CHEBI:85097"/>
        <dbReference type="EC" id="5.3.3.8"/>
    </reaction>
</comment>
<sequence length="730" mass="78985">MLYQGETLQVHWLENGIAELVFNAPGSINKLDTSTVASLGAALDVLEKQTELKGLLLRSSKAAFIVGADITEFLSLFAAPAEKLHEWLVFANSVFNRLEDLPVPTIAAINGYALGGGCECILATDFRVASPDVRIGLPETKLGIMPGFGGSVRLPRLLGNDSALEIIAAGKDIGAQEALKVGLVDAVVATEKLVDAALKMLQQAIDGRLDWRSYRQPKLEPLKLSPIEAAMSFTTAKGMVLQTAGKHYPAPMTAVKTIEAAAKLGRDEALKLETASFVPLARSNEARALVGIFLNDQFVKGQAKKLAKNAEAPKQAAVLGAGIMGGGIAYQSALKGVPVIMKDINDKSLTLGMNEAAKLLNKQLERGKLDGLKMAQVLSTIQPRLDYAGIERAELIVEAVVENPKVKAAVLSEVENLIGENAVLASNTSTIPITQLAKSLKRPQNFCGMHFFNPVHRMPLVEIIRGEHTSDSTIAAVVAYATRMGKTPIVVNDCPGFFVNRVLFPYFAGFSLLLRDGADFRQIDKVMEKQFGWPMGPAYLLDVVGIDTAHHAQAVMAAGFPERMSKDYRDAIDVMFDNQRFGQKNQLGFYRYSQDSKGKPRKDNDEQSDALLAEVSQPAQAINSDEIIARMMIPMINEVVRCLEEGIVASPAEADMALVYGLGFPPFHGGVFRYLDTLGTTHYVEMAQRYAHLGALYQVPAGLRAKAERNESYYPVVAAALSDISTGQPA</sequence>
<dbReference type="FunFam" id="3.40.50.720:FF:000009">
    <property type="entry name" value="Fatty oxidation complex, alpha subunit"/>
    <property type="match status" value="1"/>
</dbReference>
<dbReference type="InterPro" id="IPR006176">
    <property type="entry name" value="3-OHacyl-CoA_DH_NAD-bd"/>
</dbReference>
<keyword evidence="4 14" id="KW-0276">Fatty acid metabolism</keyword>
<dbReference type="EC" id="4.2.1.17" evidence="14"/>
<comment type="catalytic activity">
    <reaction evidence="12 14">
        <text>a (3S)-3-hydroxyacyl-CoA + NAD(+) = a 3-oxoacyl-CoA + NADH + H(+)</text>
        <dbReference type="Rhea" id="RHEA:22432"/>
        <dbReference type="ChEBI" id="CHEBI:15378"/>
        <dbReference type="ChEBI" id="CHEBI:57318"/>
        <dbReference type="ChEBI" id="CHEBI:57540"/>
        <dbReference type="ChEBI" id="CHEBI:57945"/>
        <dbReference type="ChEBI" id="CHEBI:90726"/>
        <dbReference type="EC" id="1.1.1.35"/>
    </reaction>
</comment>
<evidence type="ECO:0000256" key="8">
    <source>
        <dbReference type="ARBA" id="ARBA00023098"/>
    </source>
</evidence>
<dbReference type="Gene3D" id="1.10.1040.50">
    <property type="match status" value="1"/>
</dbReference>
<evidence type="ECO:0000256" key="10">
    <source>
        <dbReference type="ARBA" id="ARBA00023239"/>
    </source>
</evidence>
<dbReference type="InterPro" id="IPR006180">
    <property type="entry name" value="3-OHacyl-CoA_DH_CS"/>
</dbReference>
<evidence type="ECO:0000256" key="1">
    <source>
        <dbReference type="ARBA" id="ARBA00005005"/>
    </source>
</evidence>
<feature type="binding site" evidence="14">
    <location>
        <position position="429"/>
    </location>
    <ligand>
        <name>NAD(+)</name>
        <dbReference type="ChEBI" id="CHEBI:57540"/>
    </ligand>
</feature>
<keyword evidence="18" id="KW-1185">Reference proteome</keyword>
<dbReference type="InterPro" id="IPR029045">
    <property type="entry name" value="ClpP/crotonase-like_dom_sf"/>
</dbReference>
<feature type="domain" description="3-hydroxyacyl-CoA dehydrogenase C-terminal" evidence="15">
    <location>
        <begin position="627"/>
        <end position="690"/>
    </location>
</feature>
<dbReference type="PROSITE" id="PS00166">
    <property type="entry name" value="ENOYL_COA_HYDRATASE"/>
    <property type="match status" value="1"/>
</dbReference>
<comment type="catalytic activity">
    <reaction evidence="14">
        <text>a (3Z)-enoyl-CoA = a 4-saturated (2E)-enoyl-CoA</text>
        <dbReference type="Rhea" id="RHEA:45900"/>
        <dbReference type="ChEBI" id="CHEBI:85097"/>
        <dbReference type="ChEBI" id="CHEBI:85489"/>
        <dbReference type="EC" id="5.3.3.8"/>
    </reaction>
</comment>
<dbReference type="Gene3D" id="3.40.50.720">
    <property type="entry name" value="NAD(P)-binding Rossmann-like Domain"/>
    <property type="match status" value="1"/>
</dbReference>
<reference evidence="17 18" key="1">
    <citation type="submission" date="2016-11" db="EMBL/GenBank/DDBJ databases">
        <title>Rahnella oryzae sp. nov., isolated from rice root.</title>
        <authorList>
            <person name="Zhang X.-X."/>
            <person name="Zhang J."/>
        </authorList>
    </citation>
    <scope>NUCLEOTIDE SEQUENCE [LARGE SCALE GENOMIC DNA]</scope>
    <source>
        <strain evidence="17 18">J11-6</strain>
    </source>
</reference>
<dbReference type="Pfam" id="PF02737">
    <property type="entry name" value="3HCDH_N"/>
    <property type="match status" value="1"/>
</dbReference>
<feature type="binding site" evidence="14">
    <location>
        <position position="407"/>
    </location>
    <ligand>
        <name>NAD(+)</name>
        <dbReference type="ChEBI" id="CHEBI:57540"/>
    </ligand>
</feature>
<comment type="similarity">
    <text evidence="14">In the C-terminal section; belongs to the 3-hydroxyacyl-CoA dehydrogenase family.</text>
</comment>
<evidence type="ECO:0000259" key="16">
    <source>
        <dbReference type="Pfam" id="PF02737"/>
    </source>
</evidence>
<evidence type="ECO:0000256" key="13">
    <source>
        <dbReference type="ARBA" id="ARBA00065953"/>
    </source>
</evidence>
<name>A0A1S8CFW3_9GAMM</name>
<dbReference type="EC" id="5.1.2.3" evidence="14"/>
<organism evidence="17 18">
    <name type="scientific">Serratia oryzae</name>
    <dbReference type="NCBI Taxonomy" id="2034155"/>
    <lineage>
        <taxon>Bacteria</taxon>
        <taxon>Pseudomonadati</taxon>
        <taxon>Pseudomonadota</taxon>
        <taxon>Gammaproteobacteria</taxon>
        <taxon>Enterobacterales</taxon>
        <taxon>Yersiniaceae</taxon>
        <taxon>Serratia</taxon>
    </lineage>
</organism>
<dbReference type="GO" id="GO:0016509">
    <property type="term" value="F:long-chain (3S)-3-hydroxyacyl-CoA dehydrogenase (NAD+) activity"/>
    <property type="evidence" value="ECO:0007669"/>
    <property type="project" value="TreeGrafter"/>
</dbReference>
<evidence type="ECO:0000256" key="3">
    <source>
        <dbReference type="ARBA" id="ARBA00008750"/>
    </source>
</evidence>
<dbReference type="InterPro" id="IPR006108">
    <property type="entry name" value="3HC_DH_C"/>
</dbReference>
<comment type="similarity">
    <text evidence="2">In the central section; belongs to the 3-hydroxyacyl-CoA dehydrogenase family.</text>
</comment>
<dbReference type="EC" id="1.1.1.35" evidence="14"/>
<accession>A0A1S8CFW3</accession>
<dbReference type="HAMAP" id="MF_01621">
    <property type="entry name" value="FadB"/>
    <property type="match status" value="1"/>
</dbReference>
<feature type="region of interest" description="3-hydroxyacyl-CoA dehydrogenase" evidence="14">
    <location>
        <begin position="311"/>
        <end position="730"/>
    </location>
</feature>
<dbReference type="PANTHER" id="PTHR43612:SF3">
    <property type="entry name" value="TRIFUNCTIONAL ENZYME SUBUNIT ALPHA, MITOCHONDRIAL"/>
    <property type="match status" value="1"/>
</dbReference>
<keyword evidence="9 14" id="KW-0413">Isomerase</keyword>
<feature type="binding site" evidence="14">
    <location>
        <position position="296"/>
    </location>
    <ligand>
        <name>substrate</name>
    </ligand>
</feature>
<dbReference type="InterPro" id="IPR001753">
    <property type="entry name" value="Enoyl-CoA_hydra/iso"/>
</dbReference>
<comment type="catalytic activity">
    <reaction evidence="14">
        <text>(3S)-3-hydroxybutanoyl-CoA = (3R)-3-hydroxybutanoyl-CoA</text>
        <dbReference type="Rhea" id="RHEA:21760"/>
        <dbReference type="ChEBI" id="CHEBI:57315"/>
        <dbReference type="ChEBI" id="CHEBI:57316"/>
        <dbReference type="EC" id="5.1.2.3"/>
    </reaction>
</comment>
<keyword evidence="10 14" id="KW-0456">Lyase</keyword>
<feature type="domain" description="3-hydroxyacyl-CoA dehydrogenase C-terminal" evidence="15">
    <location>
        <begin position="496"/>
        <end position="592"/>
    </location>
</feature>
<dbReference type="STRING" id="2034155.BMI79_18130"/>
<dbReference type="AlphaFoldDB" id="A0A1S8CFW3"/>
<dbReference type="GO" id="GO:0070403">
    <property type="term" value="F:NAD+ binding"/>
    <property type="evidence" value="ECO:0007669"/>
    <property type="project" value="InterPro"/>
</dbReference>
<feature type="binding site" evidence="14">
    <location>
        <position position="453"/>
    </location>
    <ligand>
        <name>NAD(+)</name>
        <dbReference type="ChEBI" id="CHEBI:57540"/>
    </ligand>
</feature>
<feature type="site" description="Important for catalytic activity" evidence="14">
    <location>
        <position position="119"/>
    </location>
</feature>
<evidence type="ECO:0000256" key="5">
    <source>
        <dbReference type="ARBA" id="ARBA00022963"/>
    </source>
</evidence>
<dbReference type="SUPFAM" id="SSF52096">
    <property type="entry name" value="ClpP/crotonase"/>
    <property type="match status" value="1"/>
</dbReference>
<dbReference type="NCBIfam" id="NF008727">
    <property type="entry name" value="PRK11730.1"/>
    <property type="match status" value="1"/>
</dbReference>
<dbReference type="Pfam" id="PF00378">
    <property type="entry name" value="ECH_1"/>
    <property type="match status" value="1"/>
</dbReference>
<comment type="catalytic activity">
    <reaction evidence="14">
        <text>a (3S)-3-hydroxyacyl-CoA = a (2E)-enoyl-CoA + H2O</text>
        <dbReference type="Rhea" id="RHEA:16105"/>
        <dbReference type="ChEBI" id="CHEBI:15377"/>
        <dbReference type="ChEBI" id="CHEBI:57318"/>
        <dbReference type="ChEBI" id="CHEBI:58856"/>
        <dbReference type="EC" id="4.2.1.17"/>
    </reaction>
</comment>
<feature type="active site" description="For 3-hydroxyacyl-CoA dehydrogenase activity" evidence="14">
    <location>
        <position position="450"/>
    </location>
</feature>
<dbReference type="CDD" id="cd06558">
    <property type="entry name" value="crotonase-like"/>
    <property type="match status" value="1"/>
</dbReference>
<dbReference type="PANTHER" id="PTHR43612">
    <property type="entry name" value="TRIFUNCTIONAL ENZYME SUBUNIT ALPHA"/>
    <property type="match status" value="1"/>
</dbReference>
<evidence type="ECO:0000256" key="9">
    <source>
        <dbReference type="ARBA" id="ARBA00023235"/>
    </source>
</evidence>
<dbReference type="FunFam" id="1.10.1040.50:FF:000001">
    <property type="entry name" value="Fatty acid oxidation complex subunit alpha"/>
    <property type="match status" value="1"/>
</dbReference>
<dbReference type="GO" id="GO:0004165">
    <property type="term" value="F:delta(3)-delta(2)-enoyl-CoA isomerase activity"/>
    <property type="evidence" value="ECO:0007669"/>
    <property type="project" value="UniProtKB-UniRule"/>
</dbReference>
<dbReference type="Gene3D" id="3.90.226.10">
    <property type="entry name" value="2-enoyl-CoA Hydratase, Chain A, domain 1"/>
    <property type="match status" value="1"/>
</dbReference>
<keyword evidence="8 14" id="KW-0443">Lipid metabolism</keyword>
<protein>
    <recommendedName>
        <fullName evidence="14">Fatty acid oxidation complex subunit alpha</fullName>
    </recommendedName>
    <domain>
        <recommendedName>
            <fullName evidence="14">Enoyl-CoA hydratase/Delta(3)-cis-Delta(2)-trans-enoyl-CoA isomerase/3-hydroxybutyryl-CoA epimerase</fullName>
            <ecNumber evidence="14">4.2.1.17</ecNumber>
            <ecNumber evidence="14">5.1.2.3</ecNumber>
            <ecNumber evidence="14">5.3.3.8</ecNumber>
        </recommendedName>
    </domain>
    <domain>
        <recommendedName>
            <fullName evidence="14">3-hydroxyacyl-CoA dehydrogenase</fullName>
            <ecNumber evidence="14">1.1.1.35</ecNumber>
        </recommendedName>
    </domain>
</protein>
<dbReference type="GO" id="GO:0008692">
    <property type="term" value="F:3-hydroxybutyryl-CoA epimerase activity"/>
    <property type="evidence" value="ECO:0007669"/>
    <property type="project" value="UniProtKB-UniRule"/>
</dbReference>
<keyword evidence="7 14" id="KW-0520">NAD</keyword>
<dbReference type="InterPro" id="IPR018376">
    <property type="entry name" value="Enoyl-CoA_hyd/isom_CS"/>
</dbReference>
<evidence type="ECO:0000313" key="18">
    <source>
        <dbReference type="Proteomes" id="UP000216021"/>
    </source>
</evidence>
<comment type="catalytic activity">
    <reaction evidence="14">
        <text>a 4-saturated-(3S)-3-hydroxyacyl-CoA = a (3E)-enoyl-CoA + H2O</text>
        <dbReference type="Rhea" id="RHEA:20724"/>
        <dbReference type="ChEBI" id="CHEBI:15377"/>
        <dbReference type="ChEBI" id="CHEBI:58521"/>
        <dbReference type="ChEBI" id="CHEBI:137480"/>
        <dbReference type="EC" id="4.2.1.17"/>
    </reaction>
</comment>
<dbReference type="InterPro" id="IPR008927">
    <property type="entry name" value="6-PGluconate_DH-like_C_sf"/>
</dbReference>
<dbReference type="UniPathway" id="UPA00659"/>
<feature type="site" description="Important for catalytic activity" evidence="14">
    <location>
        <position position="139"/>
    </location>
</feature>
<feature type="binding site" evidence="14">
    <location>
        <position position="500"/>
    </location>
    <ligand>
        <name>substrate</name>
    </ligand>
</feature>
<dbReference type="SUPFAM" id="SSF51735">
    <property type="entry name" value="NAD(P)-binding Rossmann-fold domains"/>
    <property type="match status" value="1"/>
</dbReference>
<dbReference type="Proteomes" id="UP000216021">
    <property type="component" value="Unassembled WGS sequence"/>
</dbReference>
<comment type="similarity">
    <text evidence="3 14">In the N-terminal section; belongs to the enoyl-CoA hydratase/isomerase family.</text>
</comment>
<evidence type="ECO:0000313" key="17">
    <source>
        <dbReference type="EMBL" id="OMQ20664.1"/>
    </source>
</evidence>
<evidence type="ECO:0000256" key="2">
    <source>
        <dbReference type="ARBA" id="ARBA00007005"/>
    </source>
</evidence>
<keyword evidence="11 14" id="KW-0511">Multifunctional enzyme</keyword>
<dbReference type="GO" id="GO:0036125">
    <property type="term" value="C:fatty acid beta-oxidation multienzyme complex"/>
    <property type="evidence" value="ECO:0007669"/>
    <property type="project" value="InterPro"/>
</dbReference>
<evidence type="ECO:0000256" key="6">
    <source>
        <dbReference type="ARBA" id="ARBA00023002"/>
    </source>
</evidence>
<evidence type="ECO:0000256" key="7">
    <source>
        <dbReference type="ARBA" id="ARBA00023027"/>
    </source>
</evidence>
<gene>
    <name evidence="14" type="primary">fadB</name>
    <name evidence="17" type="ORF">BMI79_18130</name>
</gene>
<dbReference type="RefSeq" id="WP_076943602.1">
    <property type="nucleotide sequence ID" value="NZ_MOXD01000011.1"/>
</dbReference>
<dbReference type="SUPFAM" id="SSF48179">
    <property type="entry name" value="6-phosphogluconate dehydrogenase C-terminal domain-like"/>
    <property type="match status" value="2"/>
</dbReference>
<dbReference type="GO" id="GO:0006635">
    <property type="term" value="P:fatty acid beta-oxidation"/>
    <property type="evidence" value="ECO:0007669"/>
    <property type="project" value="UniProtKB-UniRule"/>
</dbReference>
<dbReference type="EC" id="5.3.3.8" evidence="14"/>
<evidence type="ECO:0000256" key="12">
    <source>
        <dbReference type="ARBA" id="ARBA00049556"/>
    </source>
</evidence>
<dbReference type="PROSITE" id="PS00067">
    <property type="entry name" value="3HCDH"/>
    <property type="match status" value="1"/>
</dbReference>
<comment type="pathway">
    <text evidence="1 14">Lipid metabolism; fatty acid beta-oxidation.</text>
</comment>
<feature type="binding site" evidence="14">
    <location>
        <begin position="400"/>
        <end position="402"/>
    </location>
    <ligand>
        <name>NAD(+)</name>
        <dbReference type="ChEBI" id="CHEBI:57540"/>
    </ligand>
</feature>
<dbReference type="NCBIfam" id="TIGR02437">
    <property type="entry name" value="FadB"/>
    <property type="match status" value="1"/>
</dbReference>
<feature type="region of interest" description="Enoyl-CoA hydratase/isomerase" evidence="14">
    <location>
        <begin position="1"/>
        <end position="189"/>
    </location>
</feature>
<feature type="binding site" evidence="14">
    <location>
        <position position="660"/>
    </location>
    <ligand>
        <name>substrate</name>
    </ligand>
</feature>
<comment type="subunit">
    <text evidence="13 14">Heterotetramer of two alpha chains (FadB) and two beta chains (FadA).</text>
</comment>
<dbReference type="GO" id="GO:0018812">
    <property type="term" value="F:3-hydroxyacyl-CoA dehydratase activity"/>
    <property type="evidence" value="ECO:0007669"/>
    <property type="project" value="RHEA"/>
</dbReference>
<dbReference type="OrthoDB" id="5389341at2"/>
<comment type="caution">
    <text evidence="17">The sequence shown here is derived from an EMBL/GenBank/DDBJ whole genome shotgun (WGS) entry which is preliminary data.</text>
</comment>
<evidence type="ECO:0000256" key="14">
    <source>
        <dbReference type="HAMAP-Rule" id="MF_01621"/>
    </source>
</evidence>
<dbReference type="EMBL" id="MOXD01000011">
    <property type="protein sequence ID" value="OMQ20664.1"/>
    <property type="molecule type" value="Genomic_DNA"/>
</dbReference>
<keyword evidence="5 14" id="KW-0442">Lipid degradation</keyword>
<proteinExistence type="inferred from homology"/>
<dbReference type="InterPro" id="IPR036291">
    <property type="entry name" value="NAD(P)-bd_dom_sf"/>
</dbReference>
<dbReference type="Pfam" id="PF00725">
    <property type="entry name" value="3HCDH"/>
    <property type="match status" value="2"/>
</dbReference>
<feature type="binding site" evidence="14">
    <location>
        <position position="343"/>
    </location>
    <ligand>
        <name>NAD(+)</name>
        <dbReference type="ChEBI" id="CHEBI:57540"/>
    </ligand>
</feature>
<evidence type="ECO:0000259" key="15">
    <source>
        <dbReference type="Pfam" id="PF00725"/>
    </source>
</evidence>
<dbReference type="InterPro" id="IPR012799">
    <property type="entry name" value="FadB"/>
</dbReference>
<dbReference type="FunFam" id="3.90.226.10:FF:000018">
    <property type="entry name" value="Fatty acid oxidation complex subunit alpha"/>
    <property type="match status" value="1"/>
</dbReference>
<feature type="domain" description="3-hydroxyacyl-CoA dehydrogenase NAD binding" evidence="16">
    <location>
        <begin position="316"/>
        <end position="494"/>
    </location>
</feature>
<evidence type="ECO:0000256" key="11">
    <source>
        <dbReference type="ARBA" id="ARBA00023268"/>
    </source>
</evidence>
<evidence type="ECO:0000256" key="4">
    <source>
        <dbReference type="ARBA" id="ARBA00022832"/>
    </source>
</evidence>
<dbReference type="InterPro" id="IPR050136">
    <property type="entry name" value="FA_oxidation_alpha_subunit"/>
</dbReference>
<comment type="function">
    <text evidence="14">Involved in the aerobic and anaerobic degradation of long-chain fatty acids via beta-oxidation cycle. Catalyzes the formation of 3-oxoacyl-CoA from enoyl-CoA via L-3-hydroxyacyl-CoA. It can also use D-3-hydroxyacyl-CoA and cis-3-enoyl-CoA as substrate.</text>
</comment>
<feature type="binding site" evidence="14">
    <location>
        <position position="324"/>
    </location>
    <ligand>
        <name>NAD(+)</name>
        <dbReference type="ChEBI" id="CHEBI:57540"/>
    </ligand>
</feature>
<keyword evidence="6 14" id="KW-0560">Oxidoreductase</keyword>